<feature type="compositionally biased region" description="Low complexity" evidence="1">
    <location>
        <begin position="1"/>
        <end position="18"/>
    </location>
</feature>
<dbReference type="EMBL" id="MU007016">
    <property type="protein sequence ID" value="KAF2434639.1"/>
    <property type="molecule type" value="Genomic_DNA"/>
</dbReference>
<accession>A0A9P4P0V7</accession>
<gene>
    <name evidence="2" type="ORF">EJ08DRAFT_474232</name>
</gene>
<dbReference type="Proteomes" id="UP000800235">
    <property type="component" value="Unassembled WGS sequence"/>
</dbReference>
<feature type="compositionally biased region" description="Polar residues" evidence="1">
    <location>
        <begin position="52"/>
        <end position="84"/>
    </location>
</feature>
<protein>
    <submittedName>
        <fullName evidence="2">Uncharacterized protein</fullName>
    </submittedName>
</protein>
<sequence length="84" mass="8881">MAKTTPTSSSSSSTSSESHASRQGHHVEESARPTAQQKTISPYLKAAFPEESLSSGKQDSHPTSTSNQTSICPPINQSASKFSE</sequence>
<reference evidence="2" key="1">
    <citation type="journal article" date="2020" name="Stud. Mycol.">
        <title>101 Dothideomycetes genomes: a test case for predicting lifestyles and emergence of pathogens.</title>
        <authorList>
            <person name="Haridas S."/>
            <person name="Albert R."/>
            <person name="Binder M."/>
            <person name="Bloem J."/>
            <person name="Labutti K."/>
            <person name="Salamov A."/>
            <person name="Andreopoulos B."/>
            <person name="Baker S."/>
            <person name="Barry K."/>
            <person name="Bills G."/>
            <person name="Bluhm B."/>
            <person name="Cannon C."/>
            <person name="Castanera R."/>
            <person name="Culley D."/>
            <person name="Daum C."/>
            <person name="Ezra D."/>
            <person name="Gonzalez J."/>
            <person name="Henrissat B."/>
            <person name="Kuo A."/>
            <person name="Liang C."/>
            <person name="Lipzen A."/>
            <person name="Lutzoni F."/>
            <person name="Magnuson J."/>
            <person name="Mondo S."/>
            <person name="Nolan M."/>
            <person name="Ohm R."/>
            <person name="Pangilinan J."/>
            <person name="Park H.-J."/>
            <person name="Ramirez L."/>
            <person name="Alfaro M."/>
            <person name="Sun H."/>
            <person name="Tritt A."/>
            <person name="Yoshinaga Y."/>
            <person name="Zwiers L.-H."/>
            <person name="Turgeon B."/>
            <person name="Goodwin S."/>
            <person name="Spatafora J."/>
            <person name="Crous P."/>
            <person name="Grigoriev I."/>
        </authorList>
    </citation>
    <scope>NUCLEOTIDE SEQUENCE</scope>
    <source>
        <strain evidence="2">CBS 130266</strain>
    </source>
</reference>
<name>A0A9P4P0V7_9PEZI</name>
<keyword evidence="3" id="KW-1185">Reference proteome</keyword>
<evidence type="ECO:0000256" key="1">
    <source>
        <dbReference type="SAM" id="MobiDB-lite"/>
    </source>
</evidence>
<feature type="region of interest" description="Disordered" evidence="1">
    <location>
        <begin position="1"/>
        <end position="84"/>
    </location>
</feature>
<evidence type="ECO:0000313" key="3">
    <source>
        <dbReference type="Proteomes" id="UP000800235"/>
    </source>
</evidence>
<organism evidence="2 3">
    <name type="scientific">Tothia fuscella</name>
    <dbReference type="NCBI Taxonomy" id="1048955"/>
    <lineage>
        <taxon>Eukaryota</taxon>
        <taxon>Fungi</taxon>
        <taxon>Dikarya</taxon>
        <taxon>Ascomycota</taxon>
        <taxon>Pezizomycotina</taxon>
        <taxon>Dothideomycetes</taxon>
        <taxon>Pleosporomycetidae</taxon>
        <taxon>Venturiales</taxon>
        <taxon>Cylindrosympodiaceae</taxon>
        <taxon>Tothia</taxon>
    </lineage>
</organism>
<comment type="caution">
    <text evidence="2">The sequence shown here is derived from an EMBL/GenBank/DDBJ whole genome shotgun (WGS) entry which is preliminary data.</text>
</comment>
<dbReference type="AlphaFoldDB" id="A0A9P4P0V7"/>
<proteinExistence type="predicted"/>
<evidence type="ECO:0000313" key="2">
    <source>
        <dbReference type="EMBL" id="KAF2434639.1"/>
    </source>
</evidence>